<dbReference type="Proteomes" id="UP000183760">
    <property type="component" value="Unassembled WGS sequence"/>
</dbReference>
<reference evidence="3 6" key="2">
    <citation type="submission" date="2019-07" db="EMBL/GenBank/DDBJ databases">
        <title>Whole genome shotgun sequence of Myxococcus fulvus NBRC 100333.</title>
        <authorList>
            <person name="Hosoyama A."/>
            <person name="Uohara A."/>
            <person name="Ohji S."/>
            <person name="Ichikawa N."/>
        </authorList>
    </citation>
    <scope>NUCLEOTIDE SEQUENCE [LARGE SCALE GENOMIC DNA]</scope>
    <source>
        <strain evidence="3 6">NBRC 100333</strain>
    </source>
</reference>
<name>A0A511T4Z4_MYXFU</name>
<organism evidence="3 6">
    <name type="scientific">Myxococcus fulvus</name>
    <dbReference type="NCBI Taxonomy" id="33"/>
    <lineage>
        <taxon>Bacteria</taxon>
        <taxon>Pseudomonadati</taxon>
        <taxon>Myxococcota</taxon>
        <taxon>Myxococcia</taxon>
        <taxon>Myxococcales</taxon>
        <taxon>Cystobacterineae</taxon>
        <taxon>Myxococcaceae</taxon>
        <taxon>Myxococcus</taxon>
    </lineage>
</organism>
<keyword evidence="2" id="KW-1133">Transmembrane helix</keyword>
<comment type="caution">
    <text evidence="3">The sequence shown here is derived from an EMBL/GenBank/DDBJ whole genome shotgun (WGS) entry which is preliminary data.</text>
</comment>
<accession>A0A511T4Z4</accession>
<evidence type="ECO:0000256" key="2">
    <source>
        <dbReference type="SAM" id="Phobius"/>
    </source>
</evidence>
<feature type="transmembrane region" description="Helical" evidence="2">
    <location>
        <begin position="20"/>
        <end position="42"/>
    </location>
</feature>
<dbReference type="Proteomes" id="UP000321514">
    <property type="component" value="Unassembled WGS sequence"/>
</dbReference>
<keyword evidence="2" id="KW-0472">Membrane</keyword>
<feature type="region of interest" description="Disordered" evidence="1">
    <location>
        <begin position="115"/>
        <end position="151"/>
    </location>
</feature>
<evidence type="ECO:0000313" key="5">
    <source>
        <dbReference type="Proteomes" id="UP000183760"/>
    </source>
</evidence>
<dbReference type="OrthoDB" id="9812897at2"/>
<dbReference type="PANTHER" id="PTHR38468">
    <property type="entry name" value="SLL0939 PROTEIN"/>
    <property type="match status" value="1"/>
</dbReference>
<dbReference type="PANTHER" id="PTHR38468:SF1">
    <property type="entry name" value="SLL0939 PROTEIN"/>
    <property type="match status" value="1"/>
</dbReference>
<sequence length="151" mass="16617">MDELINEAWLHGAVTLLVRLVEVAAALVIFTGAAIGFVRFILAAAQKERTESFTRIRLTLGRFLALGLEFQLGADLLRTAVAPTWEQIGQVAAVAAIRTALNYFLGREIRDEQRQDALARAARTSSEEAPPREQPPLRRPQGADPTTHPPH</sequence>
<gene>
    <name evidence="3" type="ORF">MFU01_42780</name>
    <name evidence="4" type="ORF">SAMN05443572_105495</name>
</gene>
<reference evidence="4 5" key="1">
    <citation type="submission" date="2016-10" db="EMBL/GenBank/DDBJ databases">
        <authorList>
            <person name="Varghese N."/>
            <person name="Submissions S."/>
        </authorList>
    </citation>
    <scope>NUCLEOTIDE SEQUENCE [LARGE SCALE GENOMIC DNA]</scope>
    <source>
        <strain evidence="4 5">DSM 16525</strain>
    </source>
</reference>
<dbReference type="EMBL" id="BJXR01000033">
    <property type="protein sequence ID" value="GEN09241.1"/>
    <property type="molecule type" value="Genomic_DNA"/>
</dbReference>
<evidence type="ECO:0000313" key="4">
    <source>
        <dbReference type="EMBL" id="SEU16717.1"/>
    </source>
</evidence>
<evidence type="ECO:0000256" key="1">
    <source>
        <dbReference type="SAM" id="MobiDB-lite"/>
    </source>
</evidence>
<dbReference type="InterPro" id="IPR012427">
    <property type="entry name" value="DUF1622"/>
</dbReference>
<keyword evidence="2" id="KW-0812">Transmembrane</keyword>
<evidence type="ECO:0000313" key="3">
    <source>
        <dbReference type="EMBL" id="GEN09241.1"/>
    </source>
</evidence>
<keyword evidence="5" id="KW-1185">Reference proteome</keyword>
<proteinExistence type="predicted"/>
<protein>
    <submittedName>
        <fullName evidence="4">Uncharacterized membrane protein</fullName>
    </submittedName>
</protein>
<dbReference type="AlphaFoldDB" id="A0A511T4Z4"/>
<evidence type="ECO:0000313" key="6">
    <source>
        <dbReference type="Proteomes" id="UP000321514"/>
    </source>
</evidence>
<dbReference type="EMBL" id="FOIB01000005">
    <property type="protein sequence ID" value="SEU16717.1"/>
    <property type="molecule type" value="Genomic_DNA"/>
</dbReference>
<dbReference type="Pfam" id="PF07784">
    <property type="entry name" value="DUF1622"/>
    <property type="match status" value="1"/>
</dbReference>
<dbReference type="RefSeq" id="WP_074955421.1">
    <property type="nucleotide sequence ID" value="NZ_BJXR01000033.1"/>
</dbReference>